<dbReference type="PANTHER" id="PTHR47117">
    <property type="entry name" value="STAR-RELATED LIPID TRANSFER PROTEIN 9"/>
    <property type="match status" value="1"/>
</dbReference>
<dbReference type="Pfam" id="PF01852">
    <property type="entry name" value="START"/>
    <property type="match status" value="1"/>
</dbReference>
<reference evidence="4 5" key="1">
    <citation type="submission" date="2024-11" db="EMBL/GenBank/DDBJ databases">
        <title>Chromosome-level genome assembly of the freshwater bivalve Anodonta woodiana.</title>
        <authorList>
            <person name="Chen X."/>
        </authorList>
    </citation>
    <scope>NUCLEOTIDE SEQUENCE [LARGE SCALE GENOMIC DNA]</scope>
    <source>
        <strain evidence="4">MN2024</strain>
        <tissue evidence="4">Gills</tissue>
    </source>
</reference>
<dbReference type="Proteomes" id="UP001634394">
    <property type="component" value="Unassembled WGS sequence"/>
</dbReference>
<feature type="region of interest" description="Disordered" evidence="1">
    <location>
        <begin position="366"/>
        <end position="395"/>
    </location>
</feature>
<proteinExistence type="predicted"/>
<dbReference type="PANTHER" id="PTHR47117:SF5">
    <property type="entry name" value="KINESIN-LIKE PROTEIN KIF14"/>
    <property type="match status" value="1"/>
</dbReference>
<feature type="domain" description="START" evidence="3">
    <location>
        <begin position="508"/>
        <end position="675"/>
    </location>
</feature>
<name>A0ABD3WHR0_SINWO</name>
<feature type="compositionally biased region" description="Polar residues" evidence="1">
    <location>
        <begin position="369"/>
        <end position="379"/>
    </location>
</feature>
<keyword evidence="2" id="KW-0812">Transmembrane</keyword>
<gene>
    <name evidence="4" type="ORF">ACJMK2_036609</name>
</gene>
<keyword evidence="5" id="KW-1185">Reference proteome</keyword>
<evidence type="ECO:0000256" key="2">
    <source>
        <dbReference type="SAM" id="Phobius"/>
    </source>
</evidence>
<keyword evidence="2" id="KW-0472">Membrane</keyword>
<organism evidence="4 5">
    <name type="scientific">Sinanodonta woodiana</name>
    <name type="common">Chinese pond mussel</name>
    <name type="synonym">Anodonta woodiana</name>
    <dbReference type="NCBI Taxonomy" id="1069815"/>
    <lineage>
        <taxon>Eukaryota</taxon>
        <taxon>Metazoa</taxon>
        <taxon>Spiralia</taxon>
        <taxon>Lophotrochozoa</taxon>
        <taxon>Mollusca</taxon>
        <taxon>Bivalvia</taxon>
        <taxon>Autobranchia</taxon>
        <taxon>Heteroconchia</taxon>
        <taxon>Palaeoheterodonta</taxon>
        <taxon>Unionida</taxon>
        <taxon>Unionoidea</taxon>
        <taxon>Unionidae</taxon>
        <taxon>Unioninae</taxon>
        <taxon>Sinanodonta</taxon>
    </lineage>
</organism>
<dbReference type="InterPro" id="IPR023393">
    <property type="entry name" value="START-like_dom_sf"/>
</dbReference>
<evidence type="ECO:0000313" key="5">
    <source>
        <dbReference type="Proteomes" id="UP001634394"/>
    </source>
</evidence>
<dbReference type="EMBL" id="JBJQND010000006">
    <property type="protein sequence ID" value="KAL3873500.1"/>
    <property type="molecule type" value="Genomic_DNA"/>
</dbReference>
<comment type="caution">
    <text evidence="4">The sequence shown here is derived from an EMBL/GenBank/DDBJ whole genome shotgun (WGS) entry which is preliminary data.</text>
</comment>
<dbReference type="Gene3D" id="3.30.530.20">
    <property type="match status" value="1"/>
</dbReference>
<evidence type="ECO:0000256" key="1">
    <source>
        <dbReference type="SAM" id="MobiDB-lite"/>
    </source>
</evidence>
<evidence type="ECO:0000259" key="3">
    <source>
        <dbReference type="PROSITE" id="PS50848"/>
    </source>
</evidence>
<dbReference type="InterPro" id="IPR002913">
    <property type="entry name" value="START_lipid-bd_dom"/>
</dbReference>
<sequence length="698" mass="79457">MYLLIISAVAVIISLLILGILKYISISKMRIDDRDNRRKLKLSAFDVLSLLRNLKPFPIGTYKGWKLYSFHHGSRVWCKEVTPNTGGASMTIYGAFHKVKISPQVLLQILKDVSRNASWKPGVVATSITSKPTDHELTGSRPRGIVGGTPVQHDIISEEVIIAAQWNWAVELCRFLGLSSNTTDSMPTVTKEYKRFWHREDNGVCWVLQMNEMVQEWTFILAQPSEEVDQSLLSVMCYMDLESSLNNGANRVAELVGSLKDYIQYRRLQATPVIDIKLPLTAKHEKKVRSYSSSDDNAQKQTAGNRMFQRFRSFVEKPLSSCDTASMQLQLQRSASILRHRLQNKSNCLDDGGGKKNSDALVSKKEFQAKSNSASPQRSKVSEVEGNSHRKTEEKINAEVIENNNIVQDLDGEEMLKDNTQNLAASIVEDFENIEFKNLDKTLDEDIMAHEEETVEKPQDLQQSSFRKDLNYVVRSNQAAAELLSVVLQVSYMDLNQSLDEQKETSGGWVFCGMDHEVVVLKKTSPNGKVISYLGKGIINAPPKTVWETICNPQTRFTYDDSLKKVDVVKTITDSVKIVYYYHEIQQLFKKECYDMYILQSERVDGDKFVLAMQSVEKGKHPEAADYVVRIEILPSGWIIEPYMKEKRVFSMVTYLMQMNFSKLVDKTPFEDLVSKQPSSIAYLRQYLPPTTLWSQKP</sequence>
<dbReference type="PROSITE" id="PS50848">
    <property type="entry name" value="START"/>
    <property type="match status" value="1"/>
</dbReference>
<keyword evidence="2" id="KW-1133">Transmembrane helix</keyword>
<feature type="transmembrane region" description="Helical" evidence="2">
    <location>
        <begin position="6"/>
        <end position="24"/>
    </location>
</feature>
<evidence type="ECO:0000313" key="4">
    <source>
        <dbReference type="EMBL" id="KAL3873500.1"/>
    </source>
</evidence>
<accession>A0ABD3WHR0</accession>
<dbReference type="SUPFAM" id="SSF55961">
    <property type="entry name" value="Bet v1-like"/>
    <property type="match status" value="1"/>
</dbReference>
<feature type="compositionally biased region" description="Basic and acidic residues" evidence="1">
    <location>
        <begin position="380"/>
        <end position="395"/>
    </location>
</feature>
<dbReference type="AlphaFoldDB" id="A0ABD3WHR0"/>
<protein>
    <recommendedName>
        <fullName evidence="3">START domain-containing protein</fullName>
    </recommendedName>
</protein>